<dbReference type="GeneID" id="54361165"/>
<reference evidence="2" key="3">
    <citation type="submission" date="2025-08" db="UniProtKB">
        <authorList>
            <consortium name="RefSeq"/>
        </authorList>
    </citation>
    <scope>IDENTIFICATION</scope>
    <source>
        <strain evidence="2">CBS 342.82</strain>
    </source>
</reference>
<protein>
    <submittedName>
        <fullName evidence="2">Uncharacterized protein</fullName>
    </submittedName>
</protein>
<evidence type="ECO:0000313" key="1">
    <source>
        <dbReference type="Proteomes" id="UP000504637"/>
    </source>
</evidence>
<sequence length="206" mass="22598">MELLTIESSKDLCSDKTPELDFLAGLLQDASHFRALIAIWACSGYGAERADTTAACSDIHAFGLQFTILQHGHTEAPQAPSCQCTTPNEGCGTNFRPSTATIASRIYKAHSPPASRGHATTFSNTIAWWVRPLDHAQVHACGEEASMTAMATCEQSLLLTRTQDPWTKFILEGMLSKLVLMQALQTFIKSSERFRCQNDRCCGRVV</sequence>
<name>A0A6J3LWZ3_9PEZI</name>
<gene>
    <name evidence="2" type="ORF">K489DRAFT_372788</name>
</gene>
<reference evidence="2" key="1">
    <citation type="submission" date="2020-01" db="EMBL/GenBank/DDBJ databases">
        <authorList>
            <consortium name="DOE Joint Genome Institute"/>
            <person name="Haridas S."/>
            <person name="Albert R."/>
            <person name="Binder M."/>
            <person name="Bloem J."/>
            <person name="Labutti K."/>
            <person name="Salamov A."/>
            <person name="Andreopoulos B."/>
            <person name="Baker S.E."/>
            <person name="Barry K."/>
            <person name="Bills G."/>
            <person name="Bluhm B.H."/>
            <person name="Cannon C."/>
            <person name="Castanera R."/>
            <person name="Culley D.E."/>
            <person name="Daum C."/>
            <person name="Ezra D."/>
            <person name="Gonzalez J.B."/>
            <person name="Henrissat B."/>
            <person name="Kuo A."/>
            <person name="Liang C."/>
            <person name="Lipzen A."/>
            <person name="Lutzoni F."/>
            <person name="Magnuson J."/>
            <person name="Mondo S."/>
            <person name="Nolan M."/>
            <person name="Ohm R."/>
            <person name="Pangilinan J."/>
            <person name="Park H.-J."/>
            <person name="Ramirez L."/>
            <person name="Alfaro M."/>
            <person name="Sun H."/>
            <person name="Tritt A."/>
            <person name="Yoshinaga Y."/>
            <person name="Zwiers L.-H."/>
            <person name="Turgeon B.G."/>
            <person name="Goodwin S.B."/>
            <person name="Spatafora J.W."/>
            <person name="Crous P.W."/>
            <person name="Grigoriev I.V."/>
        </authorList>
    </citation>
    <scope>NUCLEOTIDE SEQUENCE</scope>
    <source>
        <strain evidence="2">CBS 342.82</strain>
    </source>
</reference>
<reference evidence="2" key="2">
    <citation type="submission" date="2020-04" db="EMBL/GenBank/DDBJ databases">
        <authorList>
            <consortium name="NCBI Genome Project"/>
        </authorList>
    </citation>
    <scope>NUCLEOTIDE SEQUENCE</scope>
    <source>
        <strain evidence="2">CBS 342.82</strain>
    </source>
</reference>
<proteinExistence type="predicted"/>
<accession>A0A6J3LWZ3</accession>
<dbReference type="AlphaFoldDB" id="A0A6J3LWZ3"/>
<dbReference type="RefSeq" id="XP_033457311.1">
    <property type="nucleotide sequence ID" value="XM_033603365.1"/>
</dbReference>
<evidence type="ECO:0000313" key="2">
    <source>
        <dbReference type="RefSeq" id="XP_033457311.1"/>
    </source>
</evidence>
<keyword evidence="1" id="KW-1185">Reference proteome</keyword>
<organism evidence="2">
    <name type="scientific">Dissoconium aciculare CBS 342.82</name>
    <dbReference type="NCBI Taxonomy" id="1314786"/>
    <lineage>
        <taxon>Eukaryota</taxon>
        <taxon>Fungi</taxon>
        <taxon>Dikarya</taxon>
        <taxon>Ascomycota</taxon>
        <taxon>Pezizomycotina</taxon>
        <taxon>Dothideomycetes</taxon>
        <taxon>Dothideomycetidae</taxon>
        <taxon>Mycosphaerellales</taxon>
        <taxon>Dissoconiaceae</taxon>
        <taxon>Dissoconium</taxon>
    </lineage>
</organism>
<dbReference type="Proteomes" id="UP000504637">
    <property type="component" value="Unplaced"/>
</dbReference>